<accession>A0A2N6QJP6</accession>
<reference evidence="2 3" key="1">
    <citation type="submission" date="2017-09" db="EMBL/GenBank/DDBJ databases">
        <title>Bacterial strain isolated from the female urinary microbiota.</title>
        <authorList>
            <person name="Thomas-White K."/>
            <person name="Kumar N."/>
            <person name="Forster S."/>
            <person name="Putonti C."/>
            <person name="Lawley T."/>
            <person name="Wolfe A.J."/>
        </authorList>
    </citation>
    <scope>NUCLEOTIDE SEQUENCE [LARGE SCALE GENOMIC DNA]</scope>
    <source>
        <strain evidence="2 3">UMB0834</strain>
    </source>
</reference>
<dbReference type="EMBL" id="PNGG01000002">
    <property type="protein sequence ID" value="PMC19813.1"/>
    <property type="molecule type" value="Genomic_DNA"/>
</dbReference>
<proteinExistence type="predicted"/>
<name>A0A2N6QJP6_9STAP</name>
<feature type="domain" description="YpoC-like" evidence="1">
    <location>
        <begin position="6"/>
        <end position="106"/>
    </location>
</feature>
<sequence length="111" mass="13727">MIKKADFEQLEAQIDPYVKRKQLKSSEAQQLLDQYLELILSFFKMINEIDEIDFDHLNDYPVVPMNFKERYDYIQMRKYHFMGYRQMKTMKDELIKMNASYQIRRKREKRG</sequence>
<gene>
    <name evidence="2" type="ORF">CJ235_05450</name>
</gene>
<evidence type="ECO:0000313" key="3">
    <source>
        <dbReference type="Proteomes" id="UP000235748"/>
    </source>
</evidence>
<comment type="caution">
    <text evidence="2">The sequence shown here is derived from an EMBL/GenBank/DDBJ whole genome shotgun (WGS) entry which is preliminary data.</text>
</comment>
<evidence type="ECO:0000313" key="2">
    <source>
        <dbReference type="EMBL" id="PMC19813.1"/>
    </source>
</evidence>
<dbReference type="STRING" id="170573.GCA_001076995_01034"/>
<organism evidence="2 3">
    <name type="scientific">Staphylococcus pettenkoferi</name>
    <dbReference type="NCBI Taxonomy" id="170573"/>
    <lineage>
        <taxon>Bacteria</taxon>
        <taxon>Bacillati</taxon>
        <taxon>Bacillota</taxon>
        <taxon>Bacilli</taxon>
        <taxon>Bacillales</taxon>
        <taxon>Staphylococcaceae</taxon>
        <taxon>Staphylococcus</taxon>
    </lineage>
</organism>
<evidence type="ECO:0000259" key="1">
    <source>
        <dbReference type="Pfam" id="PF21747"/>
    </source>
</evidence>
<protein>
    <recommendedName>
        <fullName evidence="1">YpoC-like domain-containing protein</fullName>
    </recommendedName>
</protein>
<dbReference type="AlphaFoldDB" id="A0A2N6QJP6"/>
<dbReference type="Proteomes" id="UP000235748">
    <property type="component" value="Unassembled WGS sequence"/>
</dbReference>
<dbReference type="InterPro" id="IPR048427">
    <property type="entry name" value="YpoC"/>
</dbReference>
<dbReference type="RefSeq" id="WP_070502507.1">
    <property type="nucleotide sequence ID" value="NZ_JAASJD010000001.1"/>
</dbReference>
<dbReference type="Pfam" id="PF21747">
    <property type="entry name" value="YpoC"/>
    <property type="match status" value="1"/>
</dbReference>